<feature type="region of interest" description="Disordered" evidence="1">
    <location>
        <begin position="580"/>
        <end position="604"/>
    </location>
</feature>
<evidence type="ECO:0000256" key="1">
    <source>
        <dbReference type="SAM" id="MobiDB-lite"/>
    </source>
</evidence>
<dbReference type="EMBL" id="CAJPDQ010000048">
    <property type="protein sequence ID" value="CAF9932817.1"/>
    <property type="molecule type" value="Genomic_DNA"/>
</dbReference>
<keyword evidence="3" id="KW-1185">Reference proteome</keyword>
<feature type="compositionally biased region" description="Polar residues" evidence="1">
    <location>
        <begin position="1"/>
        <end position="12"/>
    </location>
</feature>
<evidence type="ECO:0000313" key="2">
    <source>
        <dbReference type="EMBL" id="CAF9932817.1"/>
    </source>
</evidence>
<evidence type="ECO:0000313" key="3">
    <source>
        <dbReference type="Proteomes" id="UP000664169"/>
    </source>
</evidence>
<name>A0A8H3FXG4_9LECA</name>
<gene>
    <name evidence="2" type="ORF">GOMPHAMPRED_006671</name>
</gene>
<feature type="region of interest" description="Disordered" evidence="1">
    <location>
        <begin position="1"/>
        <end position="97"/>
    </location>
</feature>
<dbReference type="Gene3D" id="3.80.10.10">
    <property type="entry name" value="Ribonuclease Inhibitor"/>
    <property type="match status" value="1"/>
</dbReference>
<sequence>MSRQTRLSTRFSASDPISKRKRHTTKVSYKESDSGDDHSQESDDEFPQRKKMNKTSRARKRNPKRQSNEASLPTLVSAPKHRRKLRRRASRSSASETLSTSTLSIIDAVGSTQGIGTDVTSLSINDPMPEPRLPWTTLEYHILLDIFLYGARMLKDDKKTHRTWLINLATVCKAFQVPALTALYQNPPLGTVEAVRGFLAASARNPEFFSTKVKYIEIEAIPALTRKDRAQDPVLLETILGTVPNIRGLAVELHGDAPSSKRGVANLPSRGKANVFKPAMIDTMETNSIHLRSMKWNYFFNPDQQWPWCVLPEIHSRSCMQTIERLEIVWLNVFTKSINKRKQIESLVEGIKVLPNLRSLTLSLCSLFYKKESFLTELPTNLESFTTIDCDDLTSESLSDFLLKHGSNLRHLILSHNRSLDLGFTDVLGSACPLLEEFKVDISCYGLMMSSTDSEPSFQCLLPEGTIPTWPVSLRQIEMSYLRKWGREAATIFFQSLADSAQELLNLRHLIIKTTVDLDWRDRVAFRDEWSERLHLIFKRRSTPPRSIHSIVKYQNTRIIGTTTKPNGSNTVKAKESIASRLKRRSHDNTDNNSIHKDDNMTPSLPNGSNLFTQGLCDVVDIRIENLRPMETQYAERDFMDEEISGDEDWTGQDNYDTRLGVNYAW</sequence>
<reference evidence="2" key="1">
    <citation type="submission" date="2021-03" db="EMBL/GenBank/DDBJ databases">
        <authorList>
            <person name="Tagirdzhanova G."/>
        </authorList>
    </citation>
    <scope>NUCLEOTIDE SEQUENCE</scope>
</reference>
<dbReference type="Proteomes" id="UP000664169">
    <property type="component" value="Unassembled WGS sequence"/>
</dbReference>
<organism evidence="2 3">
    <name type="scientific">Gomphillus americanus</name>
    <dbReference type="NCBI Taxonomy" id="1940652"/>
    <lineage>
        <taxon>Eukaryota</taxon>
        <taxon>Fungi</taxon>
        <taxon>Dikarya</taxon>
        <taxon>Ascomycota</taxon>
        <taxon>Pezizomycotina</taxon>
        <taxon>Lecanoromycetes</taxon>
        <taxon>OSLEUM clade</taxon>
        <taxon>Ostropomycetidae</taxon>
        <taxon>Ostropales</taxon>
        <taxon>Graphidaceae</taxon>
        <taxon>Gomphilloideae</taxon>
        <taxon>Gomphillus</taxon>
    </lineage>
</organism>
<comment type="caution">
    <text evidence="2">The sequence shown here is derived from an EMBL/GenBank/DDBJ whole genome shotgun (WGS) entry which is preliminary data.</text>
</comment>
<proteinExistence type="predicted"/>
<feature type="compositionally biased region" description="Basic residues" evidence="1">
    <location>
        <begin position="49"/>
        <end position="64"/>
    </location>
</feature>
<dbReference type="AlphaFoldDB" id="A0A8H3FXG4"/>
<dbReference type="SUPFAM" id="SSF52047">
    <property type="entry name" value="RNI-like"/>
    <property type="match status" value="1"/>
</dbReference>
<protein>
    <submittedName>
        <fullName evidence="2">Uncharacterized protein</fullName>
    </submittedName>
</protein>
<accession>A0A8H3FXG4</accession>
<feature type="compositionally biased region" description="Basic and acidic residues" evidence="1">
    <location>
        <begin position="28"/>
        <end position="41"/>
    </location>
</feature>
<dbReference type="InterPro" id="IPR032675">
    <property type="entry name" value="LRR_dom_sf"/>
</dbReference>
<feature type="compositionally biased region" description="Basic and acidic residues" evidence="1">
    <location>
        <begin position="587"/>
        <end position="600"/>
    </location>
</feature>
<dbReference type="OrthoDB" id="5395390at2759"/>
<feature type="compositionally biased region" description="Basic residues" evidence="1">
    <location>
        <begin position="79"/>
        <end position="90"/>
    </location>
</feature>